<dbReference type="Proteomes" id="UP000266841">
    <property type="component" value="Unassembled WGS sequence"/>
</dbReference>
<protein>
    <recommendedName>
        <fullName evidence="10">Apyrase</fullName>
    </recommendedName>
</protein>
<keyword evidence="9" id="KW-1185">Reference proteome</keyword>
<dbReference type="GO" id="GO:0045134">
    <property type="term" value="F:UDP phosphatase activity"/>
    <property type="evidence" value="ECO:0007669"/>
    <property type="project" value="TreeGrafter"/>
</dbReference>
<feature type="binding site" evidence="6">
    <location>
        <position position="446"/>
    </location>
    <ligand>
        <name>Ca(2+)</name>
        <dbReference type="ChEBI" id="CHEBI:29108"/>
    </ligand>
</feature>
<dbReference type="Pfam" id="PF06079">
    <property type="entry name" value="Apyrase"/>
    <property type="match status" value="1"/>
</dbReference>
<gene>
    <name evidence="8" type="ORF">THAOC_14682</name>
</gene>
<proteinExistence type="inferred from homology"/>
<comment type="similarity">
    <text evidence="5">Belongs to the apyrase family.</text>
</comment>
<dbReference type="GO" id="GO:0030166">
    <property type="term" value="P:proteoglycan biosynthetic process"/>
    <property type="evidence" value="ECO:0007669"/>
    <property type="project" value="TreeGrafter"/>
</dbReference>
<feature type="binding site" evidence="6">
    <location>
        <position position="252"/>
    </location>
    <ligand>
        <name>Ca(2+)</name>
        <dbReference type="ChEBI" id="CHEBI:29108"/>
    </ligand>
</feature>
<dbReference type="PANTHER" id="PTHR13023">
    <property type="entry name" value="APYRASE"/>
    <property type="match status" value="1"/>
</dbReference>
<evidence type="ECO:0000256" key="1">
    <source>
        <dbReference type="ARBA" id="ARBA00001913"/>
    </source>
</evidence>
<dbReference type="InterPro" id="IPR009283">
    <property type="entry name" value="Apyrase"/>
</dbReference>
<keyword evidence="7" id="KW-0812">Transmembrane</keyword>
<keyword evidence="7" id="KW-1133">Transmembrane helix</keyword>
<evidence type="ECO:0000256" key="7">
    <source>
        <dbReference type="SAM" id="Phobius"/>
    </source>
</evidence>
<accession>K0SEM5</accession>
<evidence type="ECO:0000256" key="3">
    <source>
        <dbReference type="ARBA" id="ARBA00022801"/>
    </source>
</evidence>
<evidence type="ECO:0000256" key="4">
    <source>
        <dbReference type="ARBA" id="ARBA00022837"/>
    </source>
</evidence>
<evidence type="ECO:0008006" key="10">
    <source>
        <dbReference type="Google" id="ProtNLM"/>
    </source>
</evidence>
<name>K0SEM5_THAOC</name>
<dbReference type="OrthoDB" id="25028at2759"/>
<evidence type="ECO:0000256" key="6">
    <source>
        <dbReference type="PIRSR" id="PIRSR609283-1"/>
    </source>
</evidence>
<keyword evidence="7" id="KW-0472">Membrane</keyword>
<dbReference type="GO" id="GO:0004382">
    <property type="term" value="F:GDP phosphatase activity"/>
    <property type="evidence" value="ECO:0007669"/>
    <property type="project" value="TreeGrafter"/>
</dbReference>
<dbReference type="AlphaFoldDB" id="K0SEM5"/>
<evidence type="ECO:0000256" key="2">
    <source>
        <dbReference type="ARBA" id="ARBA00022723"/>
    </source>
</evidence>
<dbReference type="GO" id="GO:0005509">
    <property type="term" value="F:calcium ion binding"/>
    <property type="evidence" value="ECO:0007669"/>
    <property type="project" value="InterPro"/>
</dbReference>
<organism evidence="8 9">
    <name type="scientific">Thalassiosira oceanica</name>
    <name type="common">Marine diatom</name>
    <dbReference type="NCBI Taxonomy" id="159749"/>
    <lineage>
        <taxon>Eukaryota</taxon>
        <taxon>Sar</taxon>
        <taxon>Stramenopiles</taxon>
        <taxon>Ochrophyta</taxon>
        <taxon>Bacillariophyta</taxon>
        <taxon>Coscinodiscophyceae</taxon>
        <taxon>Thalassiosirophycidae</taxon>
        <taxon>Thalassiosirales</taxon>
        <taxon>Thalassiosiraceae</taxon>
        <taxon>Thalassiosira</taxon>
    </lineage>
</organism>
<sequence>MSLRRSKLSSASLSDLENSSPAVIAVIQPPTTSKNKMRAEIPSPPRSESMAYSAHSPLSNMWSKLMHYVRYHTTFFIGGLTLLLLVIVMLTDDGSGGIASSHSLIRGSKWADHWGGAVHPGYFMTADAVIDDHTFHFATVTDLDKLSVVKDSSKPLFRSTLLPGVLTRDVNTNRYSIKFDKTRNLVSQHNEAGRGMELSELTVYKNRLLSFDDRTGTVFEILSSPDGADSYVVPRFVITEGEGDTDKGMKWEWATIKNNELILGSMGKEFTRPDGSIENTNNLWVAILNERGELRREDWESKFNFVRELVGASPPGYIIMEAILWSDHLKKWVFLPRRISSKTYDEVADERMGSNRVVLVDDSFTSGTVVEIKMKDSDMDPLHGFSTFAFVPGTRDTHAMAVRSVEEDCTGAVEECKQRSYIMVFDVLTGEVLMDEFKIDLPEKFEGIEFVNIATPPPKW</sequence>
<dbReference type="OMA" id="RDEHMGC"/>
<evidence type="ECO:0000256" key="5">
    <source>
        <dbReference type="ARBA" id="ARBA00025738"/>
    </source>
</evidence>
<feature type="transmembrane region" description="Helical" evidence="7">
    <location>
        <begin position="68"/>
        <end position="90"/>
    </location>
</feature>
<evidence type="ECO:0000313" key="8">
    <source>
        <dbReference type="EMBL" id="EJK64573.1"/>
    </source>
</evidence>
<keyword evidence="4 6" id="KW-0106">Calcium</keyword>
<dbReference type="InterPro" id="IPR036258">
    <property type="entry name" value="Apyrase_sf"/>
</dbReference>
<keyword evidence="2 6" id="KW-0479">Metal-binding</keyword>
<feature type="binding site" evidence="6">
    <location>
        <position position="321"/>
    </location>
    <ligand>
        <name>Ca(2+)</name>
        <dbReference type="ChEBI" id="CHEBI:29108"/>
    </ligand>
</feature>
<keyword evidence="3" id="KW-0378">Hydrolase</keyword>
<dbReference type="PANTHER" id="PTHR13023:SF3">
    <property type="entry name" value="SOLUBLE CALCIUM-ACTIVATED NUCLEOTIDASE 1"/>
    <property type="match status" value="1"/>
</dbReference>
<feature type="binding site" evidence="6">
    <location>
        <position position="200"/>
    </location>
    <ligand>
        <name>Ca(2+)</name>
        <dbReference type="ChEBI" id="CHEBI:29108"/>
    </ligand>
</feature>
<evidence type="ECO:0000313" key="9">
    <source>
        <dbReference type="Proteomes" id="UP000266841"/>
    </source>
</evidence>
<comment type="caution">
    <text evidence="8">The sequence shown here is derived from an EMBL/GenBank/DDBJ whole genome shotgun (WGS) entry which is preliminary data.</text>
</comment>
<dbReference type="eggNOG" id="KOG4494">
    <property type="taxonomic scope" value="Eukaryota"/>
</dbReference>
<feature type="binding site" evidence="6">
    <location>
        <position position="199"/>
    </location>
    <ligand>
        <name>Ca(2+)</name>
        <dbReference type="ChEBI" id="CHEBI:29108"/>
    </ligand>
</feature>
<dbReference type="Gene3D" id="2.120.10.100">
    <property type="entry name" value="Apyrase"/>
    <property type="match status" value="1"/>
</dbReference>
<dbReference type="EMBL" id="AGNL01017120">
    <property type="protein sequence ID" value="EJK64573.1"/>
    <property type="molecule type" value="Genomic_DNA"/>
</dbReference>
<comment type="cofactor">
    <cofactor evidence="1 6">
        <name>Ca(2+)</name>
        <dbReference type="ChEBI" id="CHEBI:29108"/>
    </cofactor>
</comment>
<dbReference type="SUPFAM" id="SSF101887">
    <property type="entry name" value="Apyrase"/>
    <property type="match status" value="1"/>
</dbReference>
<reference evidence="8 9" key="1">
    <citation type="journal article" date="2012" name="Genome Biol.">
        <title>Genome and low-iron response of an oceanic diatom adapted to chronic iron limitation.</title>
        <authorList>
            <person name="Lommer M."/>
            <person name="Specht M."/>
            <person name="Roy A.S."/>
            <person name="Kraemer L."/>
            <person name="Andreson R."/>
            <person name="Gutowska M.A."/>
            <person name="Wolf J."/>
            <person name="Bergner S.V."/>
            <person name="Schilhabel M.B."/>
            <person name="Klostermeier U.C."/>
            <person name="Beiko R.G."/>
            <person name="Rosenstiel P."/>
            <person name="Hippler M."/>
            <person name="Laroche J."/>
        </authorList>
    </citation>
    <scope>NUCLEOTIDE SEQUENCE [LARGE SCALE GENOMIC DNA]</scope>
    <source>
        <strain evidence="8 9">CCMP1005</strain>
    </source>
</reference>
<feature type="binding site" evidence="6">
    <location>
        <position position="386"/>
    </location>
    <ligand>
        <name>Ca(2+)</name>
        <dbReference type="ChEBI" id="CHEBI:29108"/>
    </ligand>
</feature>